<dbReference type="HOGENOM" id="CLU_2545463_0_0_1"/>
<protein>
    <submittedName>
        <fullName evidence="1">Uncharacterized protein</fullName>
    </submittedName>
</protein>
<sequence length="83" mass="9529">MVSVCIIFLPPSRAWLLESFYFCLKPHNSVLKPIITNIVNHNLQIDQELGYIKKWKDTNTLTKKQFIRERIAEMPGTNPAAGS</sequence>
<name>T1I923_RHOPR</name>
<dbReference type="EMBL" id="ACPB03003504">
    <property type="status" value="NOT_ANNOTATED_CDS"/>
    <property type="molecule type" value="Genomic_DNA"/>
</dbReference>
<keyword evidence="2" id="KW-1185">Reference proteome</keyword>
<reference evidence="1" key="1">
    <citation type="submission" date="2015-05" db="UniProtKB">
        <authorList>
            <consortium name="EnsemblMetazoa"/>
        </authorList>
    </citation>
    <scope>IDENTIFICATION</scope>
</reference>
<proteinExistence type="predicted"/>
<dbReference type="VEuPathDB" id="VectorBase:RPRC012795"/>
<dbReference type="InParanoid" id="T1I923"/>
<dbReference type="EMBL" id="ACPB03003507">
    <property type="status" value="NOT_ANNOTATED_CDS"/>
    <property type="molecule type" value="Genomic_DNA"/>
</dbReference>
<organism evidence="1 2">
    <name type="scientific">Rhodnius prolixus</name>
    <name type="common">Triatomid bug</name>
    <dbReference type="NCBI Taxonomy" id="13249"/>
    <lineage>
        <taxon>Eukaryota</taxon>
        <taxon>Metazoa</taxon>
        <taxon>Ecdysozoa</taxon>
        <taxon>Arthropoda</taxon>
        <taxon>Hexapoda</taxon>
        <taxon>Insecta</taxon>
        <taxon>Pterygota</taxon>
        <taxon>Neoptera</taxon>
        <taxon>Paraneoptera</taxon>
        <taxon>Hemiptera</taxon>
        <taxon>Heteroptera</taxon>
        <taxon>Panheteroptera</taxon>
        <taxon>Cimicomorpha</taxon>
        <taxon>Reduviidae</taxon>
        <taxon>Triatominae</taxon>
        <taxon>Rhodnius</taxon>
    </lineage>
</organism>
<evidence type="ECO:0000313" key="1">
    <source>
        <dbReference type="EnsemblMetazoa" id="RPRC012795-PA"/>
    </source>
</evidence>
<dbReference type="EnsemblMetazoa" id="RPRC012795-RA">
    <property type="protein sequence ID" value="RPRC012795-PA"/>
    <property type="gene ID" value="RPRC012795"/>
</dbReference>
<dbReference type="AlphaFoldDB" id="T1I923"/>
<accession>T1I923</accession>
<dbReference type="EMBL" id="ACPB03003505">
    <property type="status" value="NOT_ANNOTATED_CDS"/>
    <property type="molecule type" value="Genomic_DNA"/>
</dbReference>
<evidence type="ECO:0000313" key="2">
    <source>
        <dbReference type="Proteomes" id="UP000015103"/>
    </source>
</evidence>
<dbReference type="Proteomes" id="UP000015103">
    <property type="component" value="Unassembled WGS sequence"/>
</dbReference>
<dbReference type="EMBL" id="ACPB03003506">
    <property type="status" value="NOT_ANNOTATED_CDS"/>
    <property type="molecule type" value="Genomic_DNA"/>
</dbReference>